<organism evidence="1 2">
    <name type="scientific">Nephila pilipes</name>
    <name type="common">Giant wood spider</name>
    <name type="synonym">Nephila maculata</name>
    <dbReference type="NCBI Taxonomy" id="299642"/>
    <lineage>
        <taxon>Eukaryota</taxon>
        <taxon>Metazoa</taxon>
        <taxon>Ecdysozoa</taxon>
        <taxon>Arthropoda</taxon>
        <taxon>Chelicerata</taxon>
        <taxon>Arachnida</taxon>
        <taxon>Araneae</taxon>
        <taxon>Araneomorphae</taxon>
        <taxon>Entelegynae</taxon>
        <taxon>Araneoidea</taxon>
        <taxon>Nephilidae</taxon>
        <taxon>Nephila</taxon>
    </lineage>
</organism>
<protein>
    <submittedName>
        <fullName evidence="1">Uncharacterized protein</fullName>
    </submittedName>
</protein>
<sequence>MACHPNGKTICERTAESRRNSRPHMLLLHRNYSSVGPKHRAQKPVHKDSLYFESPTPPGIVCVPRQYVTSLALHSN</sequence>
<evidence type="ECO:0000313" key="1">
    <source>
        <dbReference type="EMBL" id="GFS87583.1"/>
    </source>
</evidence>
<reference evidence="1" key="1">
    <citation type="submission" date="2020-08" db="EMBL/GenBank/DDBJ databases">
        <title>Multicomponent nature underlies the extraordinary mechanical properties of spider dragline silk.</title>
        <authorList>
            <person name="Kono N."/>
            <person name="Nakamura H."/>
            <person name="Mori M."/>
            <person name="Yoshida Y."/>
            <person name="Ohtoshi R."/>
            <person name="Malay A.D."/>
            <person name="Moran D.A.P."/>
            <person name="Tomita M."/>
            <person name="Numata K."/>
            <person name="Arakawa K."/>
        </authorList>
    </citation>
    <scope>NUCLEOTIDE SEQUENCE</scope>
</reference>
<dbReference type="Proteomes" id="UP000887013">
    <property type="component" value="Unassembled WGS sequence"/>
</dbReference>
<gene>
    <name evidence="1" type="ORF">NPIL_107061</name>
</gene>
<accession>A0A8X6T9T7</accession>
<name>A0A8X6T9T7_NEPPI</name>
<proteinExistence type="predicted"/>
<comment type="caution">
    <text evidence="1">The sequence shown here is derived from an EMBL/GenBank/DDBJ whole genome shotgun (WGS) entry which is preliminary data.</text>
</comment>
<keyword evidence="2" id="KW-1185">Reference proteome</keyword>
<dbReference type="EMBL" id="BMAW01004209">
    <property type="protein sequence ID" value="GFS87583.1"/>
    <property type="molecule type" value="Genomic_DNA"/>
</dbReference>
<dbReference type="AlphaFoldDB" id="A0A8X6T9T7"/>
<evidence type="ECO:0000313" key="2">
    <source>
        <dbReference type="Proteomes" id="UP000887013"/>
    </source>
</evidence>